<keyword evidence="4" id="KW-0472">Membrane</keyword>
<evidence type="ECO:0000313" key="5">
    <source>
        <dbReference type="EMBL" id="KAG6446408.1"/>
    </source>
</evidence>
<name>A0A921YW45_MANSE</name>
<dbReference type="Pfam" id="PF00328">
    <property type="entry name" value="His_Phos_2"/>
    <property type="match status" value="1"/>
</dbReference>
<evidence type="ECO:0000256" key="2">
    <source>
        <dbReference type="ARBA" id="ARBA00022729"/>
    </source>
</evidence>
<dbReference type="GO" id="GO:0052745">
    <property type="term" value="F:inositol phosphate phosphatase activity"/>
    <property type="evidence" value="ECO:0007669"/>
    <property type="project" value="TreeGrafter"/>
</dbReference>
<organism evidence="5 6">
    <name type="scientific">Manduca sexta</name>
    <name type="common">Tobacco hawkmoth</name>
    <name type="synonym">Tobacco hornworm</name>
    <dbReference type="NCBI Taxonomy" id="7130"/>
    <lineage>
        <taxon>Eukaryota</taxon>
        <taxon>Metazoa</taxon>
        <taxon>Ecdysozoa</taxon>
        <taxon>Arthropoda</taxon>
        <taxon>Hexapoda</taxon>
        <taxon>Insecta</taxon>
        <taxon>Pterygota</taxon>
        <taxon>Neoptera</taxon>
        <taxon>Endopterygota</taxon>
        <taxon>Lepidoptera</taxon>
        <taxon>Glossata</taxon>
        <taxon>Ditrysia</taxon>
        <taxon>Bombycoidea</taxon>
        <taxon>Sphingidae</taxon>
        <taxon>Sphinginae</taxon>
        <taxon>Sphingini</taxon>
        <taxon>Manduca</taxon>
    </lineage>
</organism>
<evidence type="ECO:0008006" key="7">
    <source>
        <dbReference type="Google" id="ProtNLM"/>
    </source>
</evidence>
<evidence type="ECO:0000256" key="1">
    <source>
        <dbReference type="ARBA" id="ARBA00004370"/>
    </source>
</evidence>
<proteinExistence type="predicted"/>
<keyword evidence="3" id="KW-0378">Hydrolase</keyword>
<reference evidence="5" key="1">
    <citation type="journal article" date="2016" name="Insect Biochem. Mol. Biol.">
        <title>Multifaceted biological insights from a draft genome sequence of the tobacco hornworm moth, Manduca sexta.</title>
        <authorList>
            <person name="Kanost M.R."/>
            <person name="Arrese E.L."/>
            <person name="Cao X."/>
            <person name="Chen Y.R."/>
            <person name="Chellapilla S."/>
            <person name="Goldsmith M.R."/>
            <person name="Grosse-Wilde E."/>
            <person name="Heckel D.G."/>
            <person name="Herndon N."/>
            <person name="Jiang H."/>
            <person name="Papanicolaou A."/>
            <person name="Qu J."/>
            <person name="Soulages J.L."/>
            <person name="Vogel H."/>
            <person name="Walters J."/>
            <person name="Waterhouse R.M."/>
            <person name="Ahn S.J."/>
            <person name="Almeida F.C."/>
            <person name="An C."/>
            <person name="Aqrawi P."/>
            <person name="Bretschneider A."/>
            <person name="Bryant W.B."/>
            <person name="Bucks S."/>
            <person name="Chao H."/>
            <person name="Chevignon G."/>
            <person name="Christen J.M."/>
            <person name="Clarke D.F."/>
            <person name="Dittmer N.T."/>
            <person name="Ferguson L.C.F."/>
            <person name="Garavelou S."/>
            <person name="Gordon K.H.J."/>
            <person name="Gunaratna R.T."/>
            <person name="Han Y."/>
            <person name="Hauser F."/>
            <person name="He Y."/>
            <person name="Heidel-Fischer H."/>
            <person name="Hirsh A."/>
            <person name="Hu Y."/>
            <person name="Jiang H."/>
            <person name="Kalra D."/>
            <person name="Klinner C."/>
            <person name="Konig C."/>
            <person name="Kovar C."/>
            <person name="Kroll A.R."/>
            <person name="Kuwar S.S."/>
            <person name="Lee S.L."/>
            <person name="Lehman R."/>
            <person name="Li K."/>
            <person name="Li Z."/>
            <person name="Liang H."/>
            <person name="Lovelace S."/>
            <person name="Lu Z."/>
            <person name="Mansfield J.H."/>
            <person name="McCulloch K.J."/>
            <person name="Mathew T."/>
            <person name="Morton B."/>
            <person name="Muzny D.M."/>
            <person name="Neunemann D."/>
            <person name="Ongeri F."/>
            <person name="Pauchet Y."/>
            <person name="Pu L.L."/>
            <person name="Pyrousis I."/>
            <person name="Rao X.J."/>
            <person name="Redding A."/>
            <person name="Roesel C."/>
            <person name="Sanchez-Gracia A."/>
            <person name="Schaack S."/>
            <person name="Shukla A."/>
            <person name="Tetreau G."/>
            <person name="Wang Y."/>
            <person name="Xiong G.H."/>
            <person name="Traut W."/>
            <person name="Walsh T.K."/>
            <person name="Worley K.C."/>
            <person name="Wu D."/>
            <person name="Wu W."/>
            <person name="Wu Y.Q."/>
            <person name="Zhang X."/>
            <person name="Zou Z."/>
            <person name="Zucker H."/>
            <person name="Briscoe A.D."/>
            <person name="Burmester T."/>
            <person name="Clem R.J."/>
            <person name="Feyereisen R."/>
            <person name="Grimmelikhuijzen C.J.P."/>
            <person name="Hamodrakas S.J."/>
            <person name="Hansson B.S."/>
            <person name="Huguet E."/>
            <person name="Jermiin L.S."/>
            <person name="Lan Q."/>
            <person name="Lehman H.K."/>
            <person name="Lorenzen M."/>
            <person name="Merzendorfer H."/>
            <person name="Michalopoulos I."/>
            <person name="Morton D.B."/>
            <person name="Muthukrishnan S."/>
            <person name="Oakeshott J.G."/>
            <person name="Palmer W."/>
            <person name="Park Y."/>
            <person name="Passarelli A.L."/>
            <person name="Rozas J."/>
            <person name="Schwartz L.M."/>
            <person name="Smith W."/>
            <person name="Southgate A."/>
            <person name="Vilcinskas A."/>
            <person name="Vogt R."/>
            <person name="Wang P."/>
            <person name="Werren J."/>
            <person name="Yu X.Q."/>
            <person name="Zhou J.J."/>
            <person name="Brown S.J."/>
            <person name="Scherer S.E."/>
            <person name="Richards S."/>
            <person name="Blissard G.W."/>
        </authorList>
    </citation>
    <scope>NUCLEOTIDE SEQUENCE</scope>
</reference>
<dbReference type="AlphaFoldDB" id="A0A921YW45"/>
<dbReference type="InterPro" id="IPR000560">
    <property type="entry name" value="His_Pase_clade-2"/>
</dbReference>
<evidence type="ECO:0000313" key="6">
    <source>
        <dbReference type="Proteomes" id="UP000791440"/>
    </source>
</evidence>
<dbReference type="PANTHER" id="PTHR20963:SF8">
    <property type="entry name" value="MULTIPLE INOSITOL POLYPHOSPHATE PHOSPHATASE 1"/>
    <property type="match status" value="1"/>
</dbReference>
<comment type="subcellular location">
    <subcellularLocation>
        <location evidence="1">Membrane</location>
    </subcellularLocation>
</comment>
<dbReference type="EMBL" id="JH668332">
    <property type="protein sequence ID" value="KAG6446408.1"/>
    <property type="molecule type" value="Genomic_DNA"/>
</dbReference>
<keyword evidence="6" id="KW-1185">Reference proteome</keyword>
<evidence type="ECO:0000256" key="3">
    <source>
        <dbReference type="ARBA" id="ARBA00022801"/>
    </source>
</evidence>
<dbReference type="CDD" id="cd07061">
    <property type="entry name" value="HP_HAP_like"/>
    <property type="match status" value="1"/>
</dbReference>
<dbReference type="PANTHER" id="PTHR20963">
    <property type="entry name" value="MULTIPLE INOSITOL POLYPHOSPHATE PHOSPHATASE-RELATED"/>
    <property type="match status" value="1"/>
</dbReference>
<sequence>MDIRKHVLSSFEHGDSSLCAQDVQYLEEWSMDKKVLAEPNSLTEEGKNDFTSFGDRLKKAFPKLFNNLGEADYELRPAAGGQIEDNVKAFIKGLRNEKLKIQKAKNGFDEIASYASCNNFQKDVEQNPKSLNEVNKYYKTSEYLAAKDRIQRRLGIKDDLSHELLFVLYDLCRYIKKDSHFSPWCTIFTSEDLKAFEYIEDLIHYYKYGYGSPMSKQLGDFPLAELLKNFQQVKEGQGKKFVGYFTNPIMTEMACTTLNLYKDESPLTAAKRDPNRNWRSSVLATYSSNLLAVMNRCEKNGHQDYNVVFYFNEEPLRSICEFGVCTWQEFEGKLKPSLNATRDFCGV</sequence>
<dbReference type="GO" id="GO:0003993">
    <property type="term" value="F:acid phosphatase activity"/>
    <property type="evidence" value="ECO:0007669"/>
    <property type="project" value="TreeGrafter"/>
</dbReference>
<keyword evidence="2" id="KW-0732">Signal</keyword>
<reference evidence="5" key="2">
    <citation type="submission" date="2020-12" db="EMBL/GenBank/DDBJ databases">
        <authorList>
            <person name="Kanost M."/>
        </authorList>
    </citation>
    <scope>NUCLEOTIDE SEQUENCE</scope>
</reference>
<protein>
    <recommendedName>
        <fullName evidence="7">Multiple inositol polyphosphate phosphatase 1</fullName>
    </recommendedName>
</protein>
<evidence type="ECO:0000256" key="4">
    <source>
        <dbReference type="ARBA" id="ARBA00023136"/>
    </source>
</evidence>
<accession>A0A921YW45</accession>
<gene>
    <name evidence="5" type="ORF">O3G_MSEX004399</name>
</gene>
<dbReference type="Proteomes" id="UP000791440">
    <property type="component" value="Unassembled WGS sequence"/>
</dbReference>
<comment type="caution">
    <text evidence="5">The sequence shown here is derived from an EMBL/GenBank/DDBJ whole genome shotgun (WGS) entry which is preliminary data.</text>
</comment>
<dbReference type="GO" id="GO:0016020">
    <property type="term" value="C:membrane"/>
    <property type="evidence" value="ECO:0007669"/>
    <property type="project" value="UniProtKB-SubCell"/>
</dbReference>